<dbReference type="InParanoid" id="A0A1V8SXI4"/>
<evidence type="ECO:0000256" key="6">
    <source>
        <dbReference type="ARBA" id="ARBA00022840"/>
    </source>
</evidence>
<dbReference type="FunCoup" id="A0A1V8SXI4">
    <property type="interactions" value="1549"/>
</dbReference>
<keyword evidence="3" id="KW-0808">Transferase</keyword>
<evidence type="ECO:0000259" key="15">
    <source>
        <dbReference type="PROSITE" id="PS50908"/>
    </source>
</evidence>
<dbReference type="Pfam" id="PF13393">
    <property type="entry name" value="tRNA-synt_His"/>
    <property type="match status" value="1"/>
</dbReference>
<dbReference type="Pfam" id="PF00069">
    <property type="entry name" value="Pkinase"/>
    <property type="match status" value="3"/>
</dbReference>
<dbReference type="Proteomes" id="UP000192596">
    <property type="component" value="Unassembled WGS sequence"/>
</dbReference>
<dbReference type="STRING" id="1507870.A0A1V8SXI4"/>
<dbReference type="Gene3D" id="3.30.930.10">
    <property type="entry name" value="Bira Bifunctional Protein, Domain 2"/>
    <property type="match status" value="1"/>
</dbReference>
<feature type="region of interest" description="Disordered" evidence="13">
    <location>
        <begin position="611"/>
        <end position="644"/>
    </location>
</feature>
<dbReference type="GO" id="GO:0000077">
    <property type="term" value="P:DNA damage checkpoint signaling"/>
    <property type="evidence" value="ECO:0007669"/>
    <property type="project" value="InterPro"/>
</dbReference>
<feature type="region of interest" description="Disordered" evidence="13">
    <location>
        <begin position="508"/>
        <end position="528"/>
    </location>
</feature>
<dbReference type="InterPro" id="IPR024435">
    <property type="entry name" value="HisRS-related_dom"/>
</dbReference>
<dbReference type="EC" id="2.7.11.1" evidence="1"/>
<evidence type="ECO:0000313" key="16">
    <source>
        <dbReference type="EMBL" id="OQO03622.1"/>
    </source>
</evidence>
<dbReference type="SUPFAM" id="SSF54495">
    <property type="entry name" value="UBC-like"/>
    <property type="match status" value="1"/>
</dbReference>
<feature type="domain" description="Protein kinase" evidence="14">
    <location>
        <begin position="232"/>
        <end position="491"/>
    </location>
</feature>
<name>A0A1V8SXI4_9PEZI</name>
<gene>
    <name evidence="16" type="ORF">B0A48_10287</name>
</gene>
<dbReference type="GO" id="GO:0005634">
    <property type="term" value="C:nucleus"/>
    <property type="evidence" value="ECO:0007669"/>
    <property type="project" value="TreeGrafter"/>
</dbReference>
<dbReference type="SMART" id="SM00220">
    <property type="entry name" value="S_TKc"/>
    <property type="match status" value="1"/>
</dbReference>
<feature type="binding site" evidence="11">
    <location>
        <begin position="548"/>
        <end position="556"/>
    </location>
    <ligand>
        <name>ATP</name>
        <dbReference type="ChEBI" id="CHEBI:30616"/>
    </ligand>
</feature>
<dbReference type="PROSITE" id="PS00107">
    <property type="entry name" value="PROTEIN_KINASE_ATP"/>
    <property type="match status" value="1"/>
</dbReference>
<dbReference type="InterPro" id="IPR008271">
    <property type="entry name" value="Ser/Thr_kinase_AS"/>
</dbReference>
<evidence type="ECO:0000256" key="8">
    <source>
        <dbReference type="ARBA" id="ARBA00047899"/>
    </source>
</evidence>
<dbReference type="Gene3D" id="3.10.110.10">
    <property type="entry name" value="Ubiquitin Conjugating Enzyme"/>
    <property type="match status" value="1"/>
</dbReference>
<comment type="similarity">
    <text evidence="7">Belongs to the protein kinase superfamily. Ser/Thr protein kinase family. GCN2 subfamily.</text>
</comment>
<dbReference type="GO" id="GO:1990625">
    <property type="term" value="P:negative regulation of cytoplasmic translational initiation in response to stress"/>
    <property type="evidence" value="ECO:0007669"/>
    <property type="project" value="TreeGrafter"/>
</dbReference>
<proteinExistence type="inferred from homology"/>
<keyword evidence="6 11" id="KW-0067">ATP-binding</keyword>
<dbReference type="Gene3D" id="3.30.200.20">
    <property type="entry name" value="Phosphorylase Kinase, domain 1"/>
    <property type="match status" value="1"/>
</dbReference>
<dbReference type="InterPro" id="IPR017441">
    <property type="entry name" value="Protein_kinase_ATP_BS"/>
</dbReference>
<dbReference type="InterPro" id="IPR045864">
    <property type="entry name" value="aa-tRNA-synth_II/BPL/LPL"/>
</dbReference>
<evidence type="ECO:0000259" key="14">
    <source>
        <dbReference type="PROSITE" id="PS50011"/>
    </source>
</evidence>
<evidence type="ECO:0000256" key="2">
    <source>
        <dbReference type="ARBA" id="ARBA00022527"/>
    </source>
</evidence>
<dbReference type="OrthoDB" id="341578at2759"/>
<dbReference type="SUPFAM" id="SSF56112">
    <property type="entry name" value="Protein kinase-like (PK-like)"/>
    <property type="match status" value="2"/>
</dbReference>
<evidence type="ECO:0000313" key="17">
    <source>
        <dbReference type="Proteomes" id="UP000192596"/>
    </source>
</evidence>
<dbReference type="InterPro" id="IPR016135">
    <property type="entry name" value="UBQ-conjugating_enzyme/RWD"/>
</dbReference>
<dbReference type="InterPro" id="IPR050339">
    <property type="entry name" value="CC_SR_Kinase"/>
</dbReference>
<accession>A0A1V8SXI4</accession>
<comment type="catalytic activity">
    <reaction evidence="8">
        <text>L-threonyl-[protein] + ATP = O-phospho-L-threonyl-[protein] + ADP + H(+)</text>
        <dbReference type="Rhea" id="RHEA:46608"/>
        <dbReference type="Rhea" id="RHEA-COMP:11060"/>
        <dbReference type="Rhea" id="RHEA-COMP:11605"/>
        <dbReference type="ChEBI" id="CHEBI:15378"/>
        <dbReference type="ChEBI" id="CHEBI:30013"/>
        <dbReference type="ChEBI" id="CHEBI:30616"/>
        <dbReference type="ChEBI" id="CHEBI:61977"/>
        <dbReference type="ChEBI" id="CHEBI:456216"/>
        <dbReference type="EC" id="2.7.11.1"/>
    </reaction>
</comment>
<feature type="region of interest" description="Disordered" evidence="13">
    <location>
        <begin position="664"/>
        <end position="687"/>
    </location>
</feature>
<evidence type="ECO:0000256" key="9">
    <source>
        <dbReference type="ARBA" id="ARBA00048679"/>
    </source>
</evidence>
<dbReference type="Gene3D" id="1.10.510.10">
    <property type="entry name" value="Transferase(Phosphotransferase) domain 1"/>
    <property type="match status" value="2"/>
</dbReference>
<feature type="binding site" evidence="11">
    <location>
        <position position="571"/>
    </location>
    <ligand>
        <name>ATP</name>
        <dbReference type="ChEBI" id="CHEBI:30616"/>
    </ligand>
</feature>
<evidence type="ECO:0000256" key="12">
    <source>
        <dbReference type="PROSITE-ProRule" id="PRU10141"/>
    </source>
</evidence>
<dbReference type="GO" id="GO:0005829">
    <property type="term" value="C:cytosol"/>
    <property type="evidence" value="ECO:0007669"/>
    <property type="project" value="TreeGrafter"/>
</dbReference>
<dbReference type="InterPro" id="IPR011009">
    <property type="entry name" value="Kinase-like_dom_sf"/>
</dbReference>
<comment type="caution">
    <text evidence="16">The sequence shown here is derived from an EMBL/GenBank/DDBJ whole genome shotgun (WGS) entry which is preliminary data.</text>
</comment>
<protein>
    <recommendedName>
        <fullName evidence="1">non-specific serine/threonine protein kinase</fullName>
        <ecNumber evidence="1">2.7.11.1</ecNumber>
    </recommendedName>
</protein>
<dbReference type="PROSITE" id="PS00108">
    <property type="entry name" value="PROTEIN_KINASE_ST"/>
    <property type="match status" value="1"/>
</dbReference>
<reference evidence="17" key="1">
    <citation type="submission" date="2017-03" db="EMBL/GenBank/DDBJ databases">
        <title>Genomes of endolithic fungi from Antarctica.</title>
        <authorList>
            <person name="Coleine C."/>
            <person name="Masonjones S."/>
            <person name="Stajich J.E."/>
        </authorList>
    </citation>
    <scope>NUCLEOTIDE SEQUENCE [LARGE SCALE GENOMIC DNA]</scope>
    <source>
        <strain evidence="17">CCFEE 5527</strain>
    </source>
</reference>
<feature type="binding site" evidence="12">
    <location>
        <position position="572"/>
    </location>
    <ligand>
        <name>ATP</name>
        <dbReference type="ChEBI" id="CHEBI:30616"/>
    </ligand>
</feature>
<dbReference type="GO" id="GO:0004694">
    <property type="term" value="F:eukaryotic translation initiation factor 2alpha kinase activity"/>
    <property type="evidence" value="ECO:0007669"/>
    <property type="project" value="InterPro"/>
</dbReference>
<comment type="catalytic activity">
    <reaction evidence="9">
        <text>L-seryl-[protein] + ATP = O-phospho-L-seryl-[protein] + ADP + H(+)</text>
        <dbReference type="Rhea" id="RHEA:17989"/>
        <dbReference type="Rhea" id="RHEA-COMP:9863"/>
        <dbReference type="Rhea" id="RHEA-COMP:11604"/>
        <dbReference type="ChEBI" id="CHEBI:15378"/>
        <dbReference type="ChEBI" id="CHEBI:29999"/>
        <dbReference type="ChEBI" id="CHEBI:30616"/>
        <dbReference type="ChEBI" id="CHEBI:83421"/>
        <dbReference type="ChEBI" id="CHEBI:456216"/>
        <dbReference type="EC" id="2.7.11.1"/>
    </reaction>
</comment>
<dbReference type="InterPro" id="IPR016255">
    <property type="entry name" value="Gcn2"/>
</dbReference>
<dbReference type="PANTHER" id="PTHR11042:SF136">
    <property type="entry name" value="EIF-2-ALPHA KINASE GCN2"/>
    <property type="match status" value="1"/>
</dbReference>
<sequence>MAPKSSWNARSAPTNASKQPPAQHADEVQVEEIEVLQAIYMENFRDLEVKTAWNKTAERRFTLVLQASNNAEVFVTMFVTLSATYPKSPPTLAIDDLGAFHERTKTRINNVIAKRPLQLVGDVMIYVIASEIQEALDDAVQARVEGTLPSLDEERASAEEVANALAKQAVDDETRRALEAQEDEDRVLRQMVDEELYRRQKRQAARSTINEDDHAVDTTEETIRFDQPASITVESETLHFSSVTIVWQQNDDQWLGKPLLSAKNSRVPLVAINRFSLPRQSREELGNLERILVLARAVKGDNIACLYAFRIDKFDVYAELTLCAQQINGGTLRDSLMLHGTLDLEVARRFTLHLLEAIDTCHRTGVAHGSISTATIIVSTTAPPTPVLMNTAYGSSLSDGNAHAPRSLAWHPPEGFHSVTDLKSRKTDIWMLGIVVLQMFLGPDIIETYTPSSIWSKASLGSVFMDFARRLLTHDFRKRPSPFDLLPAEFLRTSATAIEQHEPVDGTTYASSVAGAKSPARRRSRHNSSNVLEPVSRYAADFTELGRLGKGGFGEVVKARNKLDGSVYAIKKISQAPQLDHILSEVMLLNRLNHPYVVRYYSTWVEENVHTKHEEATSTTDETVTEDRNTDTGEDAPSHSPRYDFGYQSASGLDFVSSSGYPQIEFGDDSGSESDDSASQPALPADASQEVDDIFEARESSPSPELAQSRTPGTPTRKILSTLYIQMEYCERRTLRDYILRVISEEDAWRFIRQITEGLAHVHGHGIIHRDLKPDNIFVDALGNPKIGDFGLATTSQYLALDSTTSVNGSVNGDMTRSVGTALYVAPELRSGSGGSYTDKVDMYSLGIMFYEMCEPFATAMERICALQLIREKGASLPAQYQASAPKAAQGRLIECLISHKPSERPSSTELLRSNVLPLKIEDETIRQALDSLGDARSPYHQKMMSALFSHDEASNNRVKALAWDAKHQNTIEKADYVRARAVAKRALETIFRRHGAEEVQRESVFPRSNYHDDLRVVQLLDASGNLVQLPYDLTLPFARQLAHADFPLYRAFTFGRVYRDAFTGGPPRVSEEVDFDIVSTARDGEQALEDAEVLKVLDEITSQLPTIATNGTVSLQINHAKLLDAIMEHCKVPTAQYLPVKQCISKLGYQAFTWEKIRSELRSPPLGLSMAVVEDLQQFDIRILPGKASGKLLELTSESSSRVTDEISSGLKQLEAVIQYARHMSIKTTIYLAPLASYNAKYYDNGIMVQLVHDRKSGRDVIAAGGRYDSLIRAHCTAASHRSPQGAVGISIGLDRLVANIAKNSKSGNSAAFVKSRARAQPLAKRCTAVLVASGSEAVRIAALKILSTVWASDISAELADDSIQNLDEDQYTYVITLRHEASTTVRFRSTSDDAEELDVPTHSLVSHIQQDLRDREGAKSRIIPSLPRQVSHQDPERKTGNVHVLLAQHRSKKSNKYHIVNAAEQRWAEKLDSWKEAPILAVETRDDVLDLIRDTRLSDAESWRKAVQAVTLNERQYLQQVQEILASWRKKWSEDEDGASREACVFNFRSGACVYYDLGS</sequence>
<dbReference type="InterPro" id="IPR041715">
    <property type="entry name" value="HisRS-like_core"/>
</dbReference>
<dbReference type="GO" id="GO:0005524">
    <property type="term" value="F:ATP binding"/>
    <property type="evidence" value="ECO:0007669"/>
    <property type="project" value="UniProtKB-UniRule"/>
</dbReference>
<dbReference type="FunFam" id="3.10.110.10:FF:000050">
    <property type="entry name" value="eIF-2-alpha kinase GCN2"/>
    <property type="match status" value="1"/>
</dbReference>
<dbReference type="EMBL" id="NAJO01000024">
    <property type="protein sequence ID" value="OQO03622.1"/>
    <property type="molecule type" value="Genomic_DNA"/>
</dbReference>
<feature type="region of interest" description="Disordered" evidence="13">
    <location>
        <begin position="1"/>
        <end position="26"/>
    </location>
</feature>
<keyword evidence="4 11" id="KW-0547">Nucleotide-binding</keyword>
<dbReference type="Pfam" id="PF05773">
    <property type="entry name" value="RWD"/>
    <property type="match status" value="1"/>
</dbReference>
<evidence type="ECO:0000256" key="5">
    <source>
        <dbReference type="ARBA" id="ARBA00022777"/>
    </source>
</evidence>
<evidence type="ECO:0000256" key="10">
    <source>
        <dbReference type="PIRSR" id="PIRSR000660-1"/>
    </source>
</evidence>
<keyword evidence="17" id="KW-1185">Reference proteome</keyword>
<dbReference type="PIRSF" id="PIRSF000660">
    <property type="entry name" value="Ser/Thr_PK_GCN2"/>
    <property type="match status" value="1"/>
</dbReference>
<evidence type="ECO:0000256" key="11">
    <source>
        <dbReference type="PIRSR" id="PIRSR000660-2"/>
    </source>
</evidence>
<dbReference type="CDD" id="cd23823">
    <property type="entry name" value="RWD_GCN2"/>
    <property type="match status" value="1"/>
</dbReference>
<dbReference type="InterPro" id="IPR006575">
    <property type="entry name" value="RWD_dom"/>
</dbReference>
<dbReference type="SUPFAM" id="SSF55681">
    <property type="entry name" value="Class II aaRS and biotin synthetases"/>
    <property type="match status" value="1"/>
</dbReference>
<dbReference type="PANTHER" id="PTHR11042">
    <property type="entry name" value="EUKARYOTIC TRANSLATION INITIATION FACTOR 2-ALPHA KINASE EIF2-ALPHA KINASE -RELATED"/>
    <property type="match status" value="1"/>
</dbReference>
<feature type="compositionally biased region" description="Polar residues" evidence="13">
    <location>
        <begin position="1"/>
        <end position="20"/>
    </location>
</feature>
<dbReference type="SMART" id="SM00591">
    <property type="entry name" value="RWD"/>
    <property type="match status" value="1"/>
</dbReference>
<evidence type="ECO:0000256" key="1">
    <source>
        <dbReference type="ARBA" id="ARBA00012513"/>
    </source>
</evidence>
<feature type="compositionally biased region" description="Acidic residues" evidence="13">
    <location>
        <begin position="666"/>
        <end position="676"/>
    </location>
</feature>
<feature type="active site" description="Proton acceptor" evidence="10">
    <location>
        <position position="771"/>
    </location>
</feature>
<dbReference type="CDD" id="cd14046">
    <property type="entry name" value="STKc_EIF2AK4_GCN2_rpt2"/>
    <property type="match status" value="1"/>
</dbReference>
<dbReference type="GO" id="GO:0009893">
    <property type="term" value="P:positive regulation of metabolic process"/>
    <property type="evidence" value="ECO:0007669"/>
    <property type="project" value="UniProtKB-ARBA"/>
</dbReference>
<feature type="domain" description="RWD" evidence="15">
    <location>
        <begin position="31"/>
        <end position="139"/>
    </location>
</feature>
<organism evidence="16 17">
    <name type="scientific">Cryoendolithus antarcticus</name>
    <dbReference type="NCBI Taxonomy" id="1507870"/>
    <lineage>
        <taxon>Eukaryota</taxon>
        <taxon>Fungi</taxon>
        <taxon>Dikarya</taxon>
        <taxon>Ascomycota</taxon>
        <taxon>Pezizomycotina</taxon>
        <taxon>Dothideomycetes</taxon>
        <taxon>Dothideomycetidae</taxon>
        <taxon>Cladosporiales</taxon>
        <taxon>Cladosporiaceae</taxon>
        <taxon>Cryoendolithus</taxon>
    </lineage>
</organism>
<dbReference type="FunFam" id="3.30.200.20:FF:000379">
    <property type="entry name" value="eIF-2-alpha kinase GCN2"/>
    <property type="match status" value="1"/>
</dbReference>
<evidence type="ECO:0000256" key="4">
    <source>
        <dbReference type="ARBA" id="ARBA00022741"/>
    </source>
</evidence>
<evidence type="ECO:0000256" key="13">
    <source>
        <dbReference type="SAM" id="MobiDB-lite"/>
    </source>
</evidence>
<evidence type="ECO:0000256" key="3">
    <source>
        <dbReference type="ARBA" id="ARBA00022679"/>
    </source>
</evidence>
<keyword evidence="5" id="KW-0418">Kinase</keyword>
<evidence type="ECO:0000256" key="7">
    <source>
        <dbReference type="ARBA" id="ARBA00037982"/>
    </source>
</evidence>
<dbReference type="InterPro" id="IPR000719">
    <property type="entry name" value="Prot_kinase_dom"/>
</dbReference>
<dbReference type="PROSITE" id="PS50908">
    <property type="entry name" value="RWD"/>
    <property type="match status" value="1"/>
</dbReference>
<dbReference type="PROSITE" id="PS50011">
    <property type="entry name" value="PROTEIN_KINASE_DOM"/>
    <property type="match status" value="2"/>
</dbReference>
<dbReference type="Pfam" id="PF12745">
    <property type="entry name" value="HGTP_anticodon2"/>
    <property type="match status" value="1"/>
</dbReference>
<feature type="domain" description="Protein kinase" evidence="14">
    <location>
        <begin position="542"/>
        <end position="917"/>
    </location>
</feature>
<keyword evidence="2" id="KW-0723">Serine/threonine-protein kinase</keyword>